<sequence>MRSWLAATAVTLLGGCTPHDDPDNIPERGHWESSLRLVALTIDDRAVTREEVPFALPPDKKEDRGCVEPRLKTMEEANATVANLSKVDCRFESLDLDGNAITGGGRCAPQAKAGVSVGATFTVNGDEAPARIHSLLELNAYAHLQDGQTVRVHTAHVIDWKRLSACAR</sequence>
<proteinExistence type="predicted"/>
<dbReference type="AlphaFoldDB" id="A0A160TNH4"/>
<protein>
    <recommendedName>
        <fullName evidence="2">DUF3617 family protein</fullName>
    </recommendedName>
</protein>
<name>A0A160TNH4_9ZZZZ</name>
<organism evidence="1">
    <name type="scientific">hydrothermal vent metagenome</name>
    <dbReference type="NCBI Taxonomy" id="652676"/>
    <lineage>
        <taxon>unclassified sequences</taxon>
        <taxon>metagenomes</taxon>
        <taxon>ecological metagenomes</taxon>
    </lineage>
</organism>
<dbReference type="EMBL" id="CZQE01000363">
    <property type="protein sequence ID" value="CUS46413.1"/>
    <property type="molecule type" value="Genomic_DNA"/>
</dbReference>
<gene>
    <name evidence="1" type="ORF">MGWOODY_Smn183</name>
</gene>
<dbReference type="PROSITE" id="PS51257">
    <property type="entry name" value="PROKAR_LIPOPROTEIN"/>
    <property type="match status" value="1"/>
</dbReference>
<accession>A0A160TNH4</accession>
<reference evidence="1" key="1">
    <citation type="submission" date="2015-10" db="EMBL/GenBank/DDBJ databases">
        <authorList>
            <person name="Gilbert D.G."/>
        </authorList>
    </citation>
    <scope>NUCLEOTIDE SEQUENCE</scope>
</reference>
<evidence type="ECO:0000313" key="1">
    <source>
        <dbReference type="EMBL" id="CUS46413.1"/>
    </source>
</evidence>
<evidence type="ECO:0008006" key="2">
    <source>
        <dbReference type="Google" id="ProtNLM"/>
    </source>
</evidence>